<feature type="region of interest" description="Disordered" evidence="1">
    <location>
        <begin position="14"/>
        <end position="66"/>
    </location>
</feature>
<sequence>MAAATTEEVLVSELSQLDITTTTSSSSPPRSSPLPRDSTPALSSRTSTPSSNKRFGSFSPLHPPISPIVELHSRELARKLQRRLEQLRRT</sequence>
<feature type="compositionally biased region" description="Low complexity" evidence="1">
    <location>
        <begin position="20"/>
        <end position="40"/>
    </location>
</feature>
<protein>
    <submittedName>
        <fullName evidence="2">Uncharacterized protein</fullName>
    </submittedName>
</protein>
<feature type="compositionally biased region" description="Polar residues" evidence="1">
    <location>
        <begin position="41"/>
        <end position="54"/>
    </location>
</feature>
<gene>
    <name evidence="2" type="ORF">CTOB1V02_LOCUS6139</name>
</gene>
<organism evidence="2">
    <name type="scientific">Cyprideis torosa</name>
    <dbReference type="NCBI Taxonomy" id="163714"/>
    <lineage>
        <taxon>Eukaryota</taxon>
        <taxon>Metazoa</taxon>
        <taxon>Ecdysozoa</taxon>
        <taxon>Arthropoda</taxon>
        <taxon>Crustacea</taxon>
        <taxon>Oligostraca</taxon>
        <taxon>Ostracoda</taxon>
        <taxon>Podocopa</taxon>
        <taxon>Podocopida</taxon>
        <taxon>Cytherocopina</taxon>
        <taxon>Cytheroidea</taxon>
        <taxon>Cytherideidae</taxon>
        <taxon>Cyprideis</taxon>
    </lineage>
</organism>
<dbReference type="EMBL" id="OB661451">
    <property type="protein sequence ID" value="CAD7228251.1"/>
    <property type="molecule type" value="Genomic_DNA"/>
</dbReference>
<accession>A0A7R8WGC3</accession>
<evidence type="ECO:0000313" key="2">
    <source>
        <dbReference type="EMBL" id="CAD7228251.1"/>
    </source>
</evidence>
<dbReference type="AlphaFoldDB" id="A0A7R8WGC3"/>
<evidence type="ECO:0000256" key="1">
    <source>
        <dbReference type="SAM" id="MobiDB-lite"/>
    </source>
</evidence>
<proteinExistence type="predicted"/>
<name>A0A7R8WGC3_9CRUS</name>
<reference evidence="2" key="1">
    <citation type="submission" date="2020-11" db="EMBL/GenBank/DDBJ databases">
        <authorList>
            <person name="Tran Van P."/>
        </authorList>
    </citation>
    <scope>NUCLEOTIDE SEQUENCE</scope>
</reference>